<protein>
    <submittedName>
        <fullName evidence="1">Uncharacterized protein</fullName>
    </submittedName>
</protein>
<evidence type="ECO:0000313" key="1">
    <source>
        <dbReference type="EMBL" id="MPN57039.1"/>
    </source>
</evidence>
<dbReference type="AlphaFoldDB" id="A0A645J2U1"/>
<comment type="caution">
    <text evidence="1">The sequence shown here is derived from an EMBL/GenBank/DDBJ whole genome shotgun (WGS) entry which is preliminary data.</text>
</comment>
<name>A0A645J2U1_9ZZZZ</name>
<proteinExistence type="predicted"/>
<organism evidence="1">
    <name type="scientific">bioreactor metagenome</name>
    <dbReference type="NCBI Taxonomy" id="1076179"/>
    <lineage>
        <taxon>unclassified sequences</taxon>
        <taxon>metagenomes</taxon>
        <taxon>ecological metagenomes</taxon>
    </lineage>
</organism>
<dbReference type="EMBL" id="VSSQ01128108">
    <property type="protein sequence ID" value="MPN57039.1"/>
    <property type="molecule type" value="Genomic_DNA"/>
</dbReference>
<sequence length="135" mass="15053">MAELVIHDRAVKVHFPGILRFEVALFEVHGNKAAEVQMVKEEIEEEFLITYFDPVLAADEGKATPKFEQEFLNVGKQAGFQFALVKGFFQGEEVENVGVLEKARGQGGMRRAERGSKVGNGCPLAFVRPVLYLLQ</sequence>
<gene>
    <name evidence="1" type="ORF">SDC9_204733</name>
</gene>
<reference evidence="1" key="1">
    <citation type="submission" date="2019-08" db="EMBL/GenBank/DDBJ databases">
        <authorList>
            <person name="Kucharzyk K."/>
            <person name="Murdoch R.W."/>
            <person name="Higgins S."/>
            <person name="Loffler F."/>
        </authorList>
    </citation>
    <scope>NUCLEOTIDE SEQUENCE</scope>
</reference>
<accession>A0A645J2U1</accession>